<dbReference type="EMBL" id="FNNQ01000025">
    <property type="protein sequence ID" value="SDX55962.1"/>
    <property type="molecule type" value="Genomic_DNA"/>
</dbReference>
<dbReference type="InterPro" id="IPR050291">
    <property type="entry name" value="CDF_Transporter"/>
</dbReference>
<keyword evidence="3" id="KW-0813">Transport</keyword>
<evidence type="ECO:0000313" key="11">
    <source>
        <dbReference type="Proteomes" id="UP000198534"/>
    </source>
</evidence>
<feature type="transmembrane region" description="Helical" evidence="7">
    <location>
        <begin position="111"/>
        <end position="130"/>
    </location>
</feature>
<comment type="similarity">
    <text evidence="2">Belongs to the cation diffusion facilitator (CDF) transporter (TC 2.A.4) family.</text>
</comment>
<dbReference type="Pfam" id="PF01545">
    <property type="entry name" value="Cation_efflux"/>
    <property type="match status" value="1"/>
</dbReference>
<name>A0A1H3CNY1_9BACL</name>
<dbReference type="InterPro" id="IPR027469">
    <property type="entry name" value="Cation_efflux_TMD_sf"/>
</dbReference>
<dbReference type="PANTHER" id="PTHR43840">
    <property type="entry name" value="MITOCHONDRIAL METAL TRANSPORTER 1-RELATED"/>
    <property type="match status" value="1"/>
</dbReference>
<evidence type="ECO:0000256" key="4">
    <source>
        <dbReference type="ARBA" id="ARBA00022692"/>
    </source>
</evidence>
<dbReference type="GO" id="GO:0016020">
    <property type="term" value="C:membrane"/>
    <property type="evidence" value="ECO:0007669"/>
    <property type="project" value="UniProtKB-SubCell"/>
</dbReference>
<keyword evidence="11" id="KW-1185">Reference proteome</keyword>
<dbReference type="GO" id="GO:0008324">
    <property type="term" value="F:monoatomic cation transmembrane transporter activity"/>
    <property type="evidence" value="ECO:0007669"/>
    <property type="project" value="InterPro"/>
</dbReference>
<evidence type="ECO:0000256" key="1">
    <source>
        <dbReference type="ARBA" id="ARBA00004141"/>
    </source>
</evidence>
<dbReference type="SUPFAM" id="SSF161111">
    <property type="entry name" value="Cation efflux protein transmembrane domain-like"/>
    <property type="match status" value="1"/>
</dbReference>
<feature type="domain" description="Cation efflux protein transmembrane" evidence="8">
    <location>
        <begin position="9"/>
        <end position="200"/>
    </location>
</feature>
<sequence length="285" mass="30787">MKSQAEIGVWLSILAYILLSTVKVCLGMSTNSQALTADGLNNTTDVITSIGVLIGLRIAQKPRDDDHPYGHSRAETVSALISSIIMAVIGLQVLAEATQSAIYGVRGTPQSFAGLIAMLSSAFILLVYIFNSQLAKKTKSQALHAVAKDNLSDALVSLGAALGIYGARMGFPWLDPLAASVVGLIILKTAWGIFSEMSYHLTDGFEEKKLEAYRLTMEKMNGVQTVVDLKGRMQGDEVIVDAVIEVDAKLSVQESHCITDQLEQEMKRVHQVSTTHIHVEPDSNS</sequence>
<dbReference type="Pfam" id="PF16916">
    <property type="entry name" value="ZT_dimer"/>
    <property type="match status" value="1"/>
</dbReference>
<dbReference type="InterPro" id="IPR027470">
    <property type="entry name" value="Cation_efflux_CTD"/>
</dbReference>
<keyword evidence="5 7" id="KW-1133">Transmembrane helix</keyword>
<dbReference type="InterPro" id="IPR058533">
    <property type="entry name" value="Cation_efflux_TM"/>
</dbReference>
<dbReference type="InterPro" id="IPR036837">
    <property type="entry name" value="Cation_efflux_CTD_sf"/>
</dbReference>
<feature type="transmembrane region" description="Helical" evidence="7">
    <location>
        <begin position="7"/>
        <end position="30"/>
    </location>
</feature>
<dbReference type="SUPFAM" id="SSF160240">
    <property type="entry name" value="Cation efflux protein cytoplasmic domain-like"/>
    <property type="match status" value="1"/>
</dbReference>
<gene>
    <name evidence="10" type="ORF">SAMN05444487_1257</name>
</gene>
<organism evidence="10 11">
    <name type="scientific">Marininema mesophilum</name>
    <dbReference type="NCBI Taxonomy" id="1048340"/>
    <lineage>
        <taxon>Bacteria</taxon>
        <taxon>Bacillati</taxon>
        <taxon>Bacillota</taxon>
        <taxon>Bacilli</taxon>
        <taxon>Bacillales</taxon>
        <taxon>Thermoactinomycetaceae</taxon>
        <taxon>Marininema</taxon>
    </lineage>
</organism>
<feature type="transmembrane region" description="Helical" evidence="7">
    <location>
        <begin position="42"/>
        <end position="59"/>
    </location>
</feature>
<dbReference type="STRING" id="1048340.SAMN05444487_1257"/>
<feature type="transmembrane region" description="Helical" evidence="7">
    <location>
        <begin position="80"/>
        <end position="105"/>
    </location>
</feature>
<keyword evidence="4 7" id="KW-0812">Transmembrane</keyword>
<keyword evidence="6 7" id="KW-0472">Membrane</keyword>
<accession>A0A1H3CNY1</accession>
<reference evidence="10 11" key="1">
    <citation type="submission" date="2016-10" db="EMBL/GenBank/DDBJ databases">
        <authorList>
            <person name="de Groot N.N."/>
        </authorList>
    </citation>
    <scope>NUCLEOTIDE SEQUENCE [LARGE SCALE GENOMIC DNA]</scope>
    <source>
        <strain evidence="10 11">DSM 45610</strain>
    </source>
</reference>
<evidence type="ECO:0000313" key="10">
    <source>
        <dbReference type="EMBL" id="SDX55962.1"/>
    </source>
</evidence>
<dbReference type="FunFam" id="1.20.1510.10:FF:000006">
    <property type="entry name" value="Divalent cation efflux transporter"/>
    <property type="match status" value="1"/>
</dbReference>
<evidence type="ECO:0000259" key="8">
    <source>
        <dbReference type="Pfam" id="PF01545"/>
    </source>
</evidence>
<evidence type="ECO:0000256" key="2">
    <source>
        <dbReference type="ARBA" id="ARBA00008114"/>
    </source>
</evidence>
<dbReference type="InterPro" id="IPR002524">
    <property type="entry name" value="Cation_efflux"/>
</dbReference>
<protein>
    <submittedName>
        <fullName evidence="10">Cation diffusion facilitator family transporter</fullName>
    </submittedName>
</protein>
<evidence type="ECO:0000256" key="7">
    <source>
        <dbReference type="SAM" id="Phobius"/>
    </source>
</evidence>
<dbReference type="RefSeq" id="WP_091743001.1">
    <property type="nucleotide sequence ID" value="NZ_FNNQ01000025.1"/>
</dbReference>
<proteinExistence type="inferred from homology"/>
<evidence type="ECO:0000256" key="5">
    <source>
        <dbReference type="ARBA" id="ARBA00022989"/>
    </source>
</evidence>
<evidence type="ECO:0000256" key="6">
    <source>
        <dbReference type="ARBA" id="ARBA00023136"/>
    </source>
</evidence>
<evidence type="ECO:0000256" key="3">
    <source>
        <dbReference type="ARBA" id="ARBA00022448"/>
    </source>
</evidence>
<dbReference type="Gene3D" id="3.30.70.1350">
    <property type="entry name" value="Cation efflux protein, cytoplasmic domain"/>
    <property type="match status" value="1"/>
</dbReference>
<dbReference type="Gene3D" id="1.20.1510.10">
    <property type="entry name" value="Cation efflux protein transmembrane domain"/>
    <property type="match status" value="1"/>
</dbReference>
<comment type="subcellular location">
    <subcellularLocation>
        <location evidence="1">Membrane</location>
        <topology evidence="1">Multi-pass membrane protein</topology>
    </subcellularLocation>
</comment>
<dbReference type="PANTHER" id="PTHR43840:SF50">
    <property type="entry name" value="MANGANESE EFFLUX SYSTEM PROTEIN MNES"/>
    <property type="match status" value="1"/>
</dbReference>
<evidence type="ECO:0000259" key="9">
    <source>
        <dbReference type="Pfam" id="PF16916"/>
    </source>
</evidence>
<dbReference type="OrthoDB" id="9806522at2"/>
<feature type="domain" description="Cation efflux protein cytoplasmic" evidence="9">
    <location>
        <begin position="207"/>
        <end position="281"/>
    </location>
</feature>
<dbReference type="Proteomes" id="UP000198534">
    <property type="component" value="Unassembled WGS sequence"/>
</dbReference>
<dbReference type="NCBIfam" id="TIGR01297">
    <property type="entry name" value="CDF"/>
    <property type="match status" value="1"/>
</dbReference>
<dbReference type="AlphaFoldDB" id="A0A1H3CNY1"/>